<dbReference type="RefSeq" id="WP_207678757.1">
    <property type="nucleotide sequence ID" value="NZ_CP061800.1"/>
</dbReference>
<dbReference type="SUPFAM" id="SSF143011">
    <property type="entry name" value="RelE-like"/>
    <property type="match status" value="1"/>
</dbReference>
<evidence type="ECO:0000313" key="1">
    <source>
        <dbReference type="EMBL" id="QTA90658.1"/>
    </source>
</evidence>
<keyword evidence="2" id="KW-1185">Reference proteome</keyword>
<dbReference type="InterPro" id="IPR035093">
    <property type="entry name" value="RelE/ParE_toxin_dom_sf"/>
</dbReference>
<dbReference type="Proteomes" id="UP000663722">
    <property type="component" value="Chromosome"/>
</dbReference>
<reference evidence="1" key="1">
    <citation type="journal article" date="2021" name="Microb. Physiol.">
        <title>Proteogenomic Insights into the Physiology of Marine, Sulfate-Reducing, Filamentous Desulfonema limicola and Desulfonema magnum.</title>
        <authorList>
            <person name="Schnaars V."/>
            <person name="Wohlbrand L."/>
            <person name="Scheve S."/>
            <person name="Hinrichs C."/>
            <person name="Reinhardt R."/>
            <person name="Rabus R."/>
        </authorList>
    </citation>
    <scope>NUCLEOTIDE SEQUENCE</scope>
    <source>
        <strain evidence="1">4be13</strain>
    </source>
</reference>
<sequence>MYEDEYHPGVKKDLKKPDVQFRKKIREEHILTILSESGAGKELTGDFFGIRAYHFRAGSRWLWLTTIQK</sequence>
<organism evidence="1 2">
    <name type="scientific">Desulfonema magnum</name>
    <dbReference type="NCBI Taxonomy" id="45655"/>
    <lineage>
        <taxon>Bacteria</taxon>
        <taxon>Pseudomonadati</taxon>
        <taxon>Thermodesulfobacteriota</taxon>
        <taxon>Desulfobacteria</taxon>
        <taxon>Desulfobacterales</taxon>
        <taxon>Desulfococcaceae</taxon>
        <taxon>Desulfonema</taxon>
    </lineage>
</organism>
<name>A0A975GS28_9BACT</name>
<dbReference type="AlphaFoldDB" id="A0A975GS28"/>
<gene>
    <name evidence="1" type="ORF">dnm_067200</name>
</gene>
<proteinExistence type="predicted"/>
<evidence type="ECO:0000313" key="2">
    <source>
        <dbReference type="Proteomes" id="UP000663722"/>
    </source>
</evidence>
<accession>A0A975GS28</accession>
<protein>
    <submittedName>
        <fullName evidence="1">RelE/ParE toxin domain-containing protein</fullName>
    </submittedName>
</protein>
<dbReference type="EMBL" id="CP061800">
    <property type="protein sequence ID" value="QTA90658.1"/>
    <property type="molecule type" value="Genomic_DNA"/>
</dbReference>
<dbReference type="KEGG" id="dmm:dnm_067200"/>